<name>A0A2W5Q9N6_VARPD</name>
<dbReference type="PANTHER" id="PTHR43563">
    <property type="entry name" value="AMINE OXIDASE"/>
    <property type="match status" value="1"/>
</dbReference>
<proteinExistence type="inferred from homology"/>
<dbReference type="Gene3D" id="3.50.50.60">
    <property type="entry name" value="FAD/NAD(P)-binding domain"/>
    <property type="match status" value="2"/>
</dbReference>
<comment type="similarity">
    <text evidence="1">Belongs to the flavin monoamine oxidase family.</text>
</comment>
<organism evidence="3 4">
    <name type="scientific">Variovorax paradoxus</name>
    <dbReference type="NCBI Taxonomy" id="34073"/>
    <lineage>
        <taxon>Bacteria</taxon>
        <taxon>Pseudomonadati</taxon>
        <taxon>Pseudomonadota</taxon>
        <taxon>Betaproteobacteria</taxon>
        <taxon>Burkholderiales</taxon>
        <taxon>Comamonadaceae</taxon>
        <taxon>Variovorax</taxon>
    </lineage>
</organism>
<protein>
    <submittedName>
        <fullName evidence="3">Amine oxidase</fullName>
    </submittedName>
</protein>
<dbReference type="SUPFAM" id="SSF54373">
    <property type="entry name" value="FAD-linked reductases, C-terminal domain"/>
    <property type="match status" value="1"/>
</dbReference>
<evidence type="ECO:0000313" key="4">
    <source>
        <dbReference type="Proteomes" id="UP000249135"/>
    </source>
</evidence>
<dbReference type="GO" id="GO:0016491">
    <property type="term" value="F:oxidoreductase activity"/>
    <property type="evidence" value="ECO:0007669"/>
    <property type="project" value="InterPro"/>
</dbReference>
<sequence>MAAAVALIADVAIVGAGLCGLALARTLHARGLQVAVLEARPWPGGRVRTEACEATGQPLDLGAAWLWPDTEPRIAALLDELGLQHFAQHDPGDSLWLIDPNRACERRQEAPGAVHAGAHRMAGGTARLVAALADGLPAGALRTGHAVQVVRDRGATIELLCEGGRSLRARRVVLALPPRLVAERVRFDPPLPLAVQEALAAVPTWMAAQAKALTSHDRAFWRADGHSGNAFVRHPQAVLGEVFDASAPDQDAGALGGFVALDAAQRTHFLRGLPMLVESQLAQLYGPEAQHGRLHLMDWALEPWTCSAADRAGPPEPPQASALLRQPLWAGRLFFGGTETATHGAGHMEGALDAADRLAHRLAPPAAGAPEAGPPPGGREEGIAAFAAAVAALREAAPERYRMHLTRLLSSQQSSQLTQRALLACADQTYSEALARLDVLRPVVQGAVGEGMQDGRHAATAALLAPFEGWNKALLDGALRFNATSCALSNFPEEHRPDAESLRAMTLDLAAAWREFALELNSRLLVGDGMRRAA</sequence>
<dbReference type="InterPro" id="IPR002937">
    <property type="entry name" value="Amino_oxidase"/>
</dbReference>
<comment type="caution">
    <text evidence="3">The sequence shown here is derived from an EMBL/GenBank/DDBJ whole genome shotgun (WGS) entry which is preliminary data.</text>
</comment>
<feature type="domain" description="Amine oxidase" evidence="2">
    <location>
        <begin position="117"/>
        <end position="361"/>
    </location>
</feature>
<dbReference type="Pfam" id="PF01593">
    <property type="entry name" value="Amino_oxidase"/>
    <property type="match status" value="1"/>
</dbReference>
<dbReference type="PRINTS" id="PR00420">
    <property type="entry name" value="RNGMNOXGNASE"/>
</dbReference>
<dbReference type="Proteomes" id="UP000249135">
    <property type="component" value="Unassembled WGS sequence"/>
</dbReference>
<dbReference type="InterPro" id="IPR036188">
    <property type="entry name" value="FAD/NAD-bd_sf"/>
</dbReference>
<dbReference type="Pfam" id="PF13450">
    <property type="entry name" value="NAD_binding_8"/>
    <property type="match status" value="1"/>
</dbReference>
<gene>
    <name evidence="3" type="ORF">DI563_15285</name>
</gene>
<dbReference type="EMBL" id="QFPP01000192">
    <property type="protein sequence ID" value="PZQ73319.1"/>
    <property type="molecule type" value="Genomic_DNA"/>
</dbReference>
<accession>A0A2W5Q9N6</accession>
<evidence type="ECO:0000259" key="2">
    <source>
        <dbReference type="Pfam" id="PF01593"/>
    </source>
</evidence>
<dbReference type="PANTHER" id="PTHR43563:SF1">
    <property type="entry name" value="AMINE OXIDASE [FLAVIN-CONTAINING] B"/>
    <property type="match status" value="1"/>
</dbReference>
<evidence type="ECO:0000313" key="3">
    <source>
        <dbReference type="EMBL" id="PZQ73319.1"/>
    </source>
</evidence>
<evidence type="ECO:0000256" key="1">
    <source>
        <dbReference type="ARBA" id="ARBA00005995"/>
    </source>
</evidence>
<reference evidence="3 4" key="1">
    <citation type="submission" date="2017-08" db="EMBL/GenBank/DDBJ databases">
        <title>Infants hospitalized years apart are colonized by the same room-sourced microbial strains.</title>
        <authorList>
            <person name="Brooks B."/>
            <person name="Olm M.R."/>
            <person name="Firek B.A."/>
            <person name="Baker R."/>
            <person name="Thomas B.C."/>
            <person name="Morowitz M.J."/>
            <person name="Banfield J.F."/>
        </authorList>
    </citation>
    <scope>NUCLEOTIDE SEQUENCE [LARGE SCALE GENOMIC DNA]</scope>
    <source>
        <strain evidence="3">S2_005_003_R2_41</strain>
    </source>
</reference>
<dbReference type="AlphaFoldDB" id="A0A2W5Q9N6"/>
<dbReference type="SUPFAM" id="SSF51905">
    <property type="entry name" value="FAD/NAD(P)-binding domain"/>
    <property type="match status" value="1"/>
</dbReference>
<dbReference type="InterPro" id="IPR050703">
    <property type="entry name" value="Flavin_MAO"/>
</dbReference>